<evidence type="ECO:0000313" key="5">
    <source>
        <dbReference type="Proteomes" id="UP000631553"/>
    </source>
</evidence>
<dbReference type="PANTHER" id="PTHR30055">
    <property type="entry name" value="HTH-TYPE TRANSCRIPTIONAL REGULATOR RUTR"/>
    <property type="match status" value="1"/>
</dbReference>
<dbReference type="Pfam" id="PF00440">
    <property type="entry name" value="TetR_N"/>
    <property type="match status" value="1"/>
</dbReference>
<dbReference type="SUPFAM" id="SSF46689">
    <property type="entry name" value="Homeodomain-like"/>
    <property type="match status" value="1"/>
</dbReference>
<keyword evidence="1 2" id="KW-0238">DNA-binding</keyword>
<dbReference type="RefSeq" id="WP_179803951.1">
    <property type="nucleotide sequence ID" value="NZ_JACCCQ010000001.1"/>
</dbReference>
<sequence>MTESRGERKRRANGEESRRRILDAAAEVAGERGYEGTSIALVSEKCGLPASSIYWHFKNKDDLIAAVIERSFDIWVDVLALPGDDSEPMPERLAAMAVKVARTLRDSPDFLRLGLMLTLERRPEEPSARRVFLQVRETARARLAAVLARVAPDADRDTIETITTYAIAATDGLFIAKEIGGDSVDLLRLFELLGRTLYDNLTRLTGGSPATETP</sequence>
<dbReference type="PROSITE" id="PS50977">
    <property type="entry name" value="HTH_TETR_2"/>
    <property type="match status" value="1"/>
</dbReference>
<keyword evidence="5" id="KW-1185">Reference proteome</keyword>
<comment type="caution">
    <text evidence="4">The sequence shown here is derived from an EMBL/GenBank/DDBJ whole genome shotgun (WGS) entry which is preliminary data.</text>
</comment>
<evidence type="ECO:0000256" key="2">
    <source>
        <dbReference type="PROSITE-ProRule" id="PRU00335"/>
    </source>
</evidence>
<protein>
    <submittedName>
        <fullName evidence="4">AcrR family transcriptional regulator</fullName>
    </submittedName>
</protein>
<accession>A0ABX2RPL9</accession>
<dbReference type="PRINTS" id="PR00455">
    <property type="entry name" value="HTHTETR"/>
</dbReference>
<dbReference type="Proteomes" id="UP000631553">
    <property type="component" value="Unassembled WGS sequence"/>
</dbReference>
<organism evidence="4 5">
    <name type="scientific">Micromonospora purpureochromogenes</name>
    <dbReference type="NCBI Taxonomy" id="47872"/>
    <lineage>
        <taxon>Bacteria</taxon>
        <taxon>Bacillati</taxon>
        <taxon>Actinomycetota</taxon>
        <taxon>Actinomycetes</taxon>
        <taxon>Micromonosporales</taxon>
        <taxon>Micromonosporaceae</taxon>
        <taxon>Micromonospora</taxon>
    </lineage>
</organism>
<evidence type="ECO:0000313" key="4">
    <source>
        <dbReference type="EMBL" id="NYF57983.1"/>
    </source>
</evidence>
<dbReference type="InterPro" id="IPR001647">
    <property type="entry name" value="HTH_TetR"/>
</dbReference>
<dbReference type="Gene3D" id="1.10.357.10">
    <property type="entry name" value="Tetracycline Repressor, domain 2"/>
    <property type="match status" value="1"/>
</dbReference>
<dbReference type="InterPro" id="IPR009057">
    <property type="entry name" value="Homeodomain-like_sf"/>
</dbReference>
<feature type="domain" description="HTH tetR-type" evidence="3">
    <location>
        <begin position="15"/>
        <end position="75"/>
    </location>
</feature>
<dbReference type="InterPro" id="IPR036271">
    <property type="entry name" value="Tet_transcr_reg_TetR-rel_C_sf"/>
</dbReference>
<feature type="DNA-binding region" description="H-T-H motif" evidence="2">
    <location>
        <begin position="38"/>
        <end position="57"/>
    </location>
</feature>
<proteinExistence type="predicted"/>
<dbReference type="PANTHER" id="PTHR30055:SF209">
    <property type="entry name" value="POSSIBLE TRANSCRIPTIONAL REGULATORY PROTEIN (PROBABLY TETR-FAMILY)"/>
    <property type="match status" value="1"/>
</dbReference>
<dbReference type="EMBL" id="JACCCQ010000001">
    <property type="protein sequence ID" value="NYF57983.1"/>
    <property type="molecule type" value="Genomic_DNA"/>
</dbReference>
<dbReference type="InterPro" id="IPR050109">
    <property type="entry name" value="HTH-type_TetR-like_transc_reg"/>
</dbReference>
<name>A0ABX2RPL9_9ACTN</name>
<reference evidence="4 5" key="1">
    <citation type="submission" date="2020-07" db="EMBL/GenBank/DDBJ databases">
        <title>Sequencing the genomes of 1000 actinobacteria strains.</title>
        <authorList>
            <person name="Klenk H.-P."/>
        </authorList>
    </citation>
    <scope>NUCLEOTIDE SEQUENCE [LARGE SCALE GENOMIC DNA]</scope>
    <source>
        <strain evidence="4 5">DSM 43814</strain>
    </source>
</reference>
<gene>
    <name evidence="4" type="ORF">HDA35_003814</name>
</gene>
<evidence type="ECO:0000259" key="3">
    <source>
        <dbReference type="PROSITE" id="PS50977"/>
    </source>
</evidence>
<dbReference type="SUPFAM" id="SSF48498">
    <property type="entry name" value="Tetracyclin repressor-like, C-terminal domain"/>
    <property type="match status" value="1"/>
</dbReference>
<evidence type="ECO:0000256" key="1">
    <source>
        <dbReference type="ARBA" id="ARBA00023125"/>
    </source>
</evidence>